<name>A0ABQ9G3K0_9NEOP</name>
<comment type="caution">
    <text evidence="2">The sequence shown here is derived from an EMBL/GenBank/DDBJ whole genome shotgun (WGS) entry which is preliminary data.</text>
</comment>
<dbReference type="InterPro" id="IPR016024">
    <property type="entry name" value="ARM-type_fold"/>
</dbReference>
<feature type="region of interest" description="Disordered" evidence="1">
    <location>
        <begin position="826"/>
        <end position="943"/>
    </location>
</feature>
<sequence>MNQLGPRSVRHFANHLPTVLQWMFLCVYIVSASRPTTVRLHKRYTVSEPLSHLYKANNVRESIKGDLLQWMFLCVYIVSASRPTTVRLHKRYTVSEPLSHLDKANNVRESIKGDLLQWMFLCVYIVSASRPTTVRLHKRYTVSEPLSHFYKANNVRESIKGDLLQWMFLCVYIVSASRPTTVRLHKRYTVSEPLSHLDKANNVRESIKGDLDVSLRVHRVCESTDYRQITQEIHSFRTPLSPLQGKQSVYVLGSNELCAFYSAPVDVSLRVHRVCESTDYRQITQEIHSFRTPLSPGQGKQSVYVLGSNELCAFYSAPVDVSLRVHRVCESTDYRQITQEIHSFRTLSHLDKANNVRESIKGDLLQWMFLCVYIVSASRPTTVRLHKRYTVSEPLSHLDKANNVRESIKGDLLQWMFLCVYIVSASRPTTVRLHKRYTVSEPLSHLDKANNVRESIKGDLLQWMFLCVYIVSASRPTTVRLHKRYTVSEPLSHLDKANNVRESIKGDLLQWMFLCVYIVSASRPTTVRLHKRYTVSEPLSHFYKANNVRESIKGDCLEKGGEGRRPPSKPADQWHSSGAIPTPESPAVTPPGTELGSPWRERNQQDELIDKPIRSSHKIRVYKARLQRKFSIAVETKELQMQLHDADQCGLRVRDRTHHRVTSMDDMSNNKNSCSEEDRYTVLQVRQNRRQTADEIATHIKRTIGRPMSRGQATAHKTQELSLTSYSGRVCECVERVTCKHTSNIAERHWFSAPTFQRDSGTDGSYSNEVLIPRVRHILIAVSPELLFMDDNATPIIQRPSLCCGGVKLTDASNNSAAAISATGALGRDASRAHPQPRTEHEQTVHRSQCDHIPEVSMEQHRNASARKTGDPRENPPTNSTVRHDSHVRKSGSGTVVDRTRFASVGGESSLTTAPPRLSRTLEKEKCGGGGELTPRKLVEGPHNSAVVGKVTRSRQSGKVVREDERYPIFCAATLENSFQALNGGLHPAMLLACATGGRERYHACVKSGRAGCQRSRPGTSSTRVEQGVSAHALELLARVCEVSQVEQGVSANALDLLARVCEVSQVEQGVSANALDLLARVCEVSQVEQGVSAHALELLARVCEVSQVEQGFSAHAMELLARGCEVSQVEQGVSANALDLLARVCEVSQVEQGVSAHALELLARVCEVSQVEQGFSAHAMELLARGCEVSQVEQGVSAHALELLARVCEVSQVEQGVSAHAQELLARVCEVSQVGQDVSAHALELLARVCEVSQVGQDVSAHAMELLARVCEVSQVEQGVSAHAQELLARVCEVSQVGQDVSAHALELLARVCEVSQVGQDVSAHALELLARVCEVSQVEQGVSAHALELLARFWMDDRNYCGQSKVRELAKCSGLHYVLETLVSVIVHYDRRGHGSGWGERWGEVWSCTEYPRVNPPTSGFFRHDYHSRTSGSDPAENRTRFVYVCQLPTCRQAPWPSPRFEGKQERFPISGMVLPSFPTQPLALGKGGGVVGKSSAVVPKLISERRASCRHFPVNFGSSPSLAGCACTTRLVQAASHISMCSLLVRDISALFFFFFVGLKRKEDSKQAIHPTVRRADLAMKQYQSTDIEGEVPNERKNTYVSWKPQLELMERTCSRDRQRPPSERRGCAVWTAESPKSTEHMTIHRRKSISTADSSRTRHQKGFVASTALNRRSTVNAWQLENVKQRTDIGAVLHIYHGQPDYREDSSHECVHRPTPSVQLDTASSINIQLCVKRFGRLLTARSWEPMTVSEVNMERRRSEGVGEPGDPREDPPTNGILGKQFPLANDVLIETDRQTDSVPWGILLQGRLLSSVYTHMEILPIYKLSGYCITRSCHWRLLQRVSECRNTVATRPNQFMARYKSIIVNLCMGVEIFVGLLTARSWEPMKVIEIPEKTRRPTASSATIPTYENLASRPGIEPSSPWWEASVLTAQPPRPQIYVYIQRPSETIAMHLDRVTLSLEVSEQHRTLIARPP</sequence>
<proteinExistence type="predicted"/>
<dbReference type="SUPFAM" id="SSF48371">
    <property type="entry name" value="ARM repeat"/>
    <property type="match status" value="1"/>
</dbReference>
<evidence type="ECO:0000313" key="3">
    <source>
        <dbReference type="Proteomes" id="UP001159363"/>
    </source>
</evidence>
<evidence type="ECO:0000256" key="1">
    <source>
        <dbReference type="SAM" id="MobiDB-lite"/>
    </source>
</evidence>
<feature type="region of interest" description="Disordered" evidence="1">
    <location>
        <begin position="1642"/>
        <end position="1664"/>
    </location>
</feature>
<keyword evidence="3" id="KW-1185">Reference proteome</keyword>
<dbReference type="Proteomes" id="UP001159363">
    <property type="component" value="Chromosome 15"/>
</dbReference>
<feature type="compositionally biased region" description="Basic and acidic residues" evidence="1">
    <location>
        <begin position="555"/>
        <end position="565"/>
    </location>
</feature>
<gene>
    <name evidence="2" type="ORF">PR048_032917</name>
</gene>
<evidence type="ECO:0000313" key="2">
    <source>
        <dbReference type="EMBL" id="KAJ8867055.1"/>
    </source>
</evidence>
<reference evidence="2 3" key="1">
    <citation type="submission" date="2023-02" db="EMBL/GenBank/DDBJ databases">
        <title>LHISI_Scaffold_Assembly.</title>
        <authorList>
            <person name="Stuart O.P."/>
            <person name="Cleave R."/>
            <person name="Magrath M.J.L."/>
            <person name="Mikheyev A.S."/>
        </authorList>
    </citation>
    <scope>NUCLEOTIDE SEQUENCE [LARGE SCALE GENOMIC DNA]</scope>
    <source>
        <strain evidence="2">Daus_M_001</strain>
        <tissue evidence="2">Leg muscle</tissue>
    </source>
</reference>
<accession>A0ABQ9G3K0</accession>
<feature type="compositionally biased region" description="Basic and acidic residues" evidence="1">
    <location>
        <begin position="829"/>
        <end position="874"/>
    </location>
</feature>
<feature type="compositionally biased region" description="Basic and acidic residues" evidence="1">
    <location>
        <begin position="599"/>
        <end position="612"/>
    </location>
</feature>
<feature type="region of interest" description="Disordered" evidence="1">
    <location>
        <begin position="1758"/>
        <end position="1780"/>
    </location>
</feature>
<feature type="compositionally biased region" description="Basic and acidic residues" evidence="1">
    <location>
        <begin position="1758"/>
        <end position="1776"/>
    </location>
</feature>
<protein>
    <submittedName>
        <fullName evidence="2">Uncharacterized protein</fullName>
    </submittedName>
</protein>
<organism evidence="2 3">
    <name type="scientific">Dryococelus australis</name>
    <dbReference type="NCBI Taxonomy" id="614101"/>
    <lineage>
        <taxon>Eukaryota</taxon>
        <taxon>Metazoa</taxon>
        <taxon>Ecdysozoa</taxon>
        <taxon>Arthropoda</taxon>
        <taxon>Hexapoda</taxon>
        <taxon>Insecta</taxon>
        <taxon>Pterygota</taxon>
        <taxon>Neoptera</taxon>
        <taxon>Polyneoptera</taxon>
        <taxon>Phasmatodea</taxon>
        <taxon>Verophasmatodea</taxon>
        <taxon>Anareolatae</taxon>
        <taxon>Phasmatidae</taxon>
        <taxon>Eurycanthinae</taxon>
        <taxon>Dryococelus</taxon>
    </lineage>
</organism>
<dbReference type="EMBL" id="JARBHB010000016">
    <property type="protein sequence ID" value="KAJ8867055.1"/>
    <property type="molecule type" value="Genomic_DNA"/>
</dbReference>
<feature type="region of interest" description="Disordered" evidence="1">
    <location>
        <begin position="555"/>
        <end position="612"/>
    </location>
</feature>